<evidence type="ECO:0000256" key="1">
    <source>
        <dbReference type="SAM" id="SignalP"/>
    </source>
</evidence>
<evidence type="ECO:0000313" key="3">
    <source>
        <dbReference type="Proteomes" id="UP001283361"/>
    </source>
</evidence>
<feature type="chain" id="PRO_5042266952" evidence="1">
    <location>
        <begin position="18"/>
        <end position="265"/>
    </location>
</feature>
<comment type="caution">
    <text evidence="2">The sequence shown here is derived from an EMBL/GenBank/DDBJ whole genome shotgun (WGS) entry which is preliminary data.</text>
</comment>
<protein>
    <submittedName>
        <fullName evidence="2">Uncharacterized protein</fullName>
    </submittedName>
</protein>
<name>A0AAE0Y988_9GAST</name>
<feature type="signal peptide" evidence="1">
    <location>
        <begin position="1"/>
        <end position="17"/>
    </location>
</feature>
<dbReference type="AlphaFoldDB" id="A0AAE0Y988"/>
<evidence type="ECO:0000313" key="2">
    <source>
        <dbReference type="EMBL" id="KAK3736743.1"/>
    </source>
</evidence>
<organism evidence="2 3">
    <name type="scientific">Elysia crispata</name>
    <name type="common">lettuce slug</name>
    <dbReference type="NCBI Taxonomy" id="231223"/>
    <lineage>
        <taxon>Eukaryota</taxon>
        <taxon>Metazoa</taxon>
        <taxon>Spiralia</taxon>
        <taxon>Lophotrochozoa</taxon>
        <taxon>Mollusca</taxon>
        <taxon>Gastropoda</taxon>
        <taxon>Heterobranchia</taxon>
        <taxon>Euthyneura</taxon>
        <taxon>Panpulmonata</taxon>
        <taxon>Sacoglossa</taxon>
        <taxon>Placobranchoidea</taxon>
        <taxon>Plakobranchidae</taxon>
        <taxon>Elysia</taxon>
    </lineage>
</organism>
<gene>
    <name evidence="2" type="ORF">RRG08_059271</name>
</gene>
<proteinExistence type="predicted"/>
<accession>A0AAE0Y988</accession>
<dbReference type="EMBL" id="JAWDGP010006692">
    <property type="protein sequence ID" value="KAK3736743.1"/>
    <property type="molecule type" value="Genomic_DNA"/>
</dbReference>
<dbReference type="Proteomes" id="UP001283361">
    <property type="component" value="Unassembled WGS sequence"/>
</dbReference>
<keyword evidence="3" id="KW-1185">Reference proteome</keyword>
<keyword evidence="1" id="KW-0732">Signal</keyword>
<sequence length="265" mass="29464">MGLQLFIFITFLRISSAFQLRQVANKLCTVDGRTISDGDTFVLSLSGQCNKFQCQDGDVMPYEYGCERDGKCFPVGDVYNVGCIQRQCGPIGGNFAYTRVNEGCSVKGVCLGVNEIYTDGCYKYRCSKGGNAFSATYSLDLIEWGCSNGGKCYTENDTIVVQCRTMTCQRINGIVGFRNTQQGCQFGNRCVQLGDTIDDSCRTFQCSKTTLNGFPIYSMDPILTRCQDSNLDCHPPGSYFDYYMNGAVRKNCTCHVEGFNVQYFC</sequence>
<reference evidence="2" key="1">
    <citation type="journal article" date="2023" name="G3 (Bethesda)">
        <title>A reference genome for the long-term kleptoplast-retaining sea slug Elysia crispata morphotype clarki.</title>
        <authorList>
            <person name="Eastman K.E."/>
            <person name="Pendleton A.L."/>
            <person name="Shaikh M.A."/>
            <person name="Suttiyut T."/>
            <person name="Ogas R."/>
            <person name="Tomko P."/>
            <person name="Gavelis G."/>
            <person name="Widhalm J.R."/>
            <person name="Wisecaver J.H."/>
        </authorList>
    </citation>
    <scope>NUCLEOTIDE SEQUENCE</scope>
    <source>
        <strain evidence="2">ECLA1</strain>
    </source>
</reference>